<sequence length="45" mass="5258">MRTLFRWTLDVSYMDILVILLVHGRPMASFIQPKAFWQGSDAKAF</sequence>
<keyword evidence="2" id="KW-1185">Reference proteome</keyword>
<dbReference type="PaxDb" id="29760-VIT_14s0006g00340.t01"/>
<dbReference type="EMBL" id="FN596245">
    <property type="protein sequence ID" value="CCB57610.1"/>
    <property type="molecule type" value="Genomic_DNA"/>
</dbReference>
<organism evidence="1 2">
    <name type="scientific">Vitis vinifera</name>
    <name type="common">Grape</name>
    <dbReference type="NCBI Taxonomy" id="29760"/>
    <lineage>
        <taxon>Eukaryota</taxon>
        <taxon>Viridiplantae</taxon>
        <taxon>Streptophyta</taxon>
        <taxon>Embryophyta</taxon>
        <taxon>Tracheophyta</taxon>
        <taxon>Spermatophyta</taxon>
        <taxon>Magnoliopsida</taxon>
        <taxon>eudicotyledons</taxon>
        <taxon>Gunneridae</taxon>
        <taxon>Pentapetalae</taxon>
        <taxon>rosids</taxon>
        <taxon>Vitales</taxon>
        <taxon>Vitaceae</taxon>
        <taxon>Viteae</taxon>
        <taxon>Vitis</taxon>
    </lineage>
</organism>
<dbReference type="Proteomes" id="UP000009183">
    <property type="component" value="Chromosome 14"/>
</dbReference>
<dbReference type="InParanoid" id="F6HSH0"/>
<gene>
    <name evidence="1" type="ordered locus">VIT_14s0006g00340</name>
</gene>
<proteinExistence type="predicted"/>
<accession>F6HSH0</accession>
<evidence type="ECO:0000313" key="2">
    <source>
        <dbReference type="Proteomes" id="UP000009183"/>
    </source>
</evidence>
<evidence type="ECO:0000313" key="1">
    <source>
        <dbReference type="EMBL" id="CCB57610.1"/>
    </source>
</evidence>
<dbReference type="AlphaFoldDB" id="F6HSH0"/>
<protein>
    <submittedName>
        <fullName evidence="1">Uncharacterized protein</fullName>
    </submittedName>
</protein>
<dbReference type="HOGENOM" id="CLU_3208672_0_0_1"/>
<name>F6HSH0_VITVI</name>
<reference evidence="2" key="1">
    <citation type="journal article" date="2007" name="Nature">
        <title>The grapevine genome sequence suggests ancestral hexaploidization in major angiosperm phyla.</title>
        <authorList>
            <consortium name="The French-Italian Public Consortium for Grapevine Genome Characterization."/>
            <person name="Jaillon O."/>
            <person name="Aury J.-M."/>
            <person name="Noel B."/>
            <person name="Policriti A."/>
            <person name="Clepet C."/>
            <person name="Casagrande A."/>
            <person name="Choisne N."/>
            <person name="Aubourg S."/>
            <person name="Vitulo N."/>
            <person name="Jubin C."/>
            <person name="Vezzi A."/>
            <person name="Legeai F."/>
            <person name="Hugueney P."/>
            <person name="Dasilva C."/>
            <person name="Horner D."/>
            <person name="Mica E."/>
            <person name="Jublot D."/>
            <person name="Poulain J."/>
            <person name="Bruyere C."/>
            <person name="Billault A."/>
            <person name="Segurens B."/>
            <person name="Gouyvenoux M."/>
            <person name="Ugarte E."/>
            <person name="Cattonaro F."/>
            <person name="Anthouard V."/>
            <person name="Vico V."/>
            <person name="Del Fabbro C."/>
            <person name="Alaux M."/>
            <person name="Di Gaspero G."/>
            <person name="Dumas V."/>
            <person name="Felice N."/>
            <person name="Paillard S."/>
            <person name="Juman I."/>
            <person name="Moroldo M."/>
            <person name="Scalabrin S."/>
            <person name="Canaguier A."/>
            <person name="Le Clainche I."/>
            <person name="Malacrida G."/>
            <person name="Durand E."/>
            <person name="Pesole G."/>
            <person name="Laucou V."/>
            <person name="Chatelet P."/>
            <person name="Merdinoglu D."/>
            <person name="Delledonne M."/>
            <person name="Pezzotti M."/>
            <person name="Lecharny A."/>
            <person name="Scarpelli C."/>
            <person name="Artiguenave F."/>
            <person name="Pe M.E."/>
            <person name="Valle G."/>
            <person name="Morgante M."/>
            <person name="Caboche M."/>
            <person name="Adam-Blondon A.-F."/>
            <person name="Weissenbach J."/>
            <person name="Quetier F."/>
            <person name="Wincker P."/>
        </authorList>
    </citation>
    <scope>NUCLEOTIDE SEQUENCE [LARGE SCALE GENOMIC DNA]</scope>
    <source>
        <strain evidence="2">cv. Pinot noir / PN40024</strain>
    </source>
</reference>